<organism evidence="1 2">
    <name type="scientific">Crenichthys baileyi</name>
    <name type="common">White River springfish</name>
    <dbReference type="NCBI Taxonomy" id="28760"/>
    <lineage>
        <taxon>Eukaryota</taxon>
        <taxon>Metazoa</taxon>
        <taxon>Chordata</taxon>
        <taxon>Craniata</taxon>
        <taxon>Vertebrata</taxon>
        <taxon>Euteleostomi</taxon>
        <taxon>Actinopterygii</taxon>
        <taxon>Neopterygii</taxon>
        <taxon>Teleostei</taxon>
        <taxon>Neoteleostei</taxon>
        <taxon>Acanthomorphata</taxon>
        <taxon>Ovalentaria</taxon>
        <taxon>Atherinomorphae</taxon>
        <taxon>Cyprinodontiformes</taxon>
        <taxon>Goodeidae</taxon>
        <taxon>Crenichthys</taxon>
    </lineage>
</organism>
<dbReference type="AlphaFoldDB" id="A0AAV9RS87"/>
<gene>
    <name evidence="1" type="ORF">CRENBAI_008677</name>
</gene>
<accession>A0AAV9RS87</accession>
<reference evidence="1 2" key="1">
    <citation type="submission" date="2021-06" db="EMBL/GenBank/DDBJ databases">
        <authorList>
            <person name="Palmer J.M."/>
        </authorList>
    </citation>
    <scope>NUCLEOTIDE SEQUENCE [LARGE SCALE GENOMIC DNA]</scope>
    <source>
        <strain evidence="1 2">MEX-2019</strain>
        <tissue evidence="1">Muscle</tissue>
    </source>
</reference>
<protein>
    <submittedName>
        <fullName evidence="1">Uncharacterized protein</fullName>
    </submittedName>
</protein>
<name>A0AAV9RS87_9TELE</name>
<dbReference type="Proteomes" id="UP001311232">
    <property type="component" value="Unassembled WGS sequence"/>
</dbReference>
<keyword evidence="2" id="KW-1185">Reference proteome</keyword>
<comment type="caution">
    <text evidence="1">The sequence shown here is derived from an EMBL/GenBank/DDBJ whole genome shotgun (WGS) entry which is preliminary data.</text>
</comment>
<dbReference type="EMBL" id="JAHHUM010001459">
    <property type="protein sequence ID" value="KAK5611840.1"/>
    <property type="molecule type" value="Genomic_DNA"/>
</dbReference>
<proteinExistence type="predicted"/>
<sequence length="79" mass="8931">MGIEPKTFSIPAQQLKPLCQPIKQQSMDLALGQTDGDTKSKLKELLLNLVEDYNIFVLYNIRKRRLRSGDVAVVVAIRC</sequence>
<evidence type="ECO:0000313" key="2">
    <source>
        <dbReference type="Proteomes" id="UP001311232"/>
    </source>
</evidence>
<evidence type="ECO:0000313" key="1">
    <source>
        <dbReference type="EMBL" id="KAK5611840.1"/>
    </source>
</evidence>